<comment type="caution">
    <text evidence="6">The sequence shown here is derived from an EMBL/GenBank/DDBJ whole genome shotgun (WGS) entry which is preliminary data.</text>
</comment>
<reference evidence="6 7" key="1">
    <citation type="journal article" date="2016" name="Nat. Commun.">
        <title>Microbial interactions lead to rapid micro-scale successions on model marine particles.</title>
        <authorList>
            <person name="Datta M.S."/>
            <person name="Sliwerska E."/>
            <person name="Gore J."/>
            <person name="Polz M.F."/>
            <person name="Cordero O.X."/>
        </authorList>
    </citation>
    <scope>NUCLEOTIDE SEQUENCE [LARGE SCALE GENOMIC DNA]</scope>
    <source>
        <strain evidence="6 7">4G03</strain>
    </source>
</reference>
<feature type="signal peptide" evidence="4">
    <location>
        <begin position="1"/>
        <end position="26"/>
    </location>
</feature>
<sequence>MLRFIFFRNVLKYVTLFLLCTTTSFAQEISNVKAKILILKKDNFITVKAEAENEGVLFKDELNYNLLVLKKNKEGNYSNNKQSGEFSLKPNEKKELSVIRLSLNPDEELRAYLFIKHRKKLIDKDTLVIIPKKVGVINKEKIDESNFVLKGLVIEEAITKIGKDFYDFFYQEYLLSGLKYPFIIKIKEKPGLRRTTVLIIEADDKKIFEFMTMPGEDFLKRAVKASLVRLSSYSKQRNTLLSYKI</sequence>
<dbReference type="InterPro" id="IPR053722">
    <property type="entry name" value="Curli_assembly_CsgC/AgfC"/>
</dbReference>
<reference evidence="5 8" key="3">
    <citation type="submission" date="2023-07" db="EMBL/GenBank/DDBJ databases">
        <title>Genome content predicts the carbon catabolic preferences of heterotrophic bacteria.</title>
        <authorList>
            <person name="Gralka M."/>
        </authorList>
    </citation>
    <scope>NUCLEOTIDE SEQUENCE [LARGE SCALE GENOMIC DNA]</scope>
    <source>
        <strain evidence="5 8">4G03</strain>
    </source>
</reference>
<organism evidence="6 7">
    <name type="scientific">Tenacibaculum discolor</name>
    <dbReference type="NCBI Taxonomy" id="361581"/>
    <lineage>
        <taxon>Bacteria</taxon>
        <taxon>Pseudomonadati</taxon>
        <taxon>Bacteroidota</taxon>
        <taxon>Flavobacteriia</taxon>
        <taxon>Flavobacteriales</taxon>
        <taxon>Flavobacteriaceae</taxon>
        <taxon>Tenacibaculum</taxon>
    </lineage>
</organism>
<protein>
    <recommendedName>
        <fullName evidence="2">Curli production assembly/transport component CsgE</fullName>
    </recommendedName>
</protein>
<evidence type="ECO:0000313" key="8">
    <source>
        <dbReference type="Proteomes" id="UP001242342"/>
    </source>
</evidence>
<evidence type="ECO:0000256" key="3">
    <source>
        <dbReference type="ARBA" id="ARBA00022729"/>
    </source>
</evidence>
<keyword evidence="8" id="KW-1185">Reference proteome</keyword>
<name>A0A2G1BQ65_9FLAO</name>
<proteinExistence type="predicted"/>
<evidence type="ECO:0000313" key="5">
    <source>
        <dbReference type="EMBL" id="MDP2542920.1"/>
    </source>
</evidence>
<evidence type="ECO:0000256" key="1">
    <source>
        <dbReference type="ARBA" id="ARBA00003989"/>
    </source>
</evidence>
<keyword evidence="3 4" id="KW-0732">Signal</keyword>
<dbReference type="Pfam" id="PF10627">
    <property type="entry name" value="CsgE"/>
    <property type="match status" value="1"/>
</dbReference>
<evidence type="ECO:0000256" key="2">
    <source>
        <dbReference type="ARBA" id="ARBA00014024"/>
    </source>
</evidence>
<dbReference type="Proteomes" id="UP001242342">
    <property type="component" value="Unassembled WGS sequence"/>
</dbReference>
<dbReference type="RefSeq" id="WP_099216676.1">
    <property type="nucleotide sequence ID" value="NZ_JAUYVU010000020.1"/>
</dbReference>
<evidence type="ECO:0000313" key="7">
    <source>
        <dbReference type="Proteomes" id="UP000222163"/>
    </source>
</evidence>
<dbReference type="EMBL" id="JAUYVU010000020">
    <property type="protein sequence ID" value="MDP2542920.1"/>
    <property type="molecule type" value="Genomic_DNA"/>
</dbReference>
<reference evidence="6" key="2">
    <citation type="submission" date="2017-10" db="EMBL/GenBank/DDBJ databases">
        <authorList>
            <person name="Enke T.N."/>
            <person name="Cordero O.X."/>
        </authorList>
    </citation>
    <scope>NUCLEOTIDE SEQUENCE</scope>
    <source>
        <strain evidence="6">4G03</strain>
    </source>
</reference>
<dbReference type="Gene3D" id="2.60.40.2420">
    <property type="match status" value="1"/>
</dbReference>
<dbReference type="InterPro" id="IPR018900">
    <property type="entry name" value="Curli_CsgE"/>
</dbReference>
<evidence type="ECO:0000256" key="4">
    <source>
        <dbReference type="SAM" id="SignalP"/>
    </source>
</evidence>
<comment type="function">
    <text evidence="1">May be involved in the biogenesis of curli organelles.</text>
</comment>
<feature type="chain" id="PRO_5013551567" description="Curli production assembly/transport component CsgE" evidence="4">
    <location>
        <begin position="27"/>
        <end position="245"/>
    </location>
</feature>
<evidence type="ECO:0000313" key="6">
    <source>
        <dbReference type="EMBL" id="PHN96182.1"/>
    </source>
</evidence>
<dbReference type="AlphaFoldDB" id="A0A2G1BQ65"/>
<accession>A0A2G1BQ65</accession>
<dbReference type="Proteomes" id="UP000222163">
    <property type="component" value="Unassembled WGS sequence"/>
</dbReference>
<gene>
    <name evidence="6" type="ORF">CSC81_15655</name>
    <name evidence="5" type="ORF">Q8W23_15720</name>
</gene>
<dbReference type="EMBL" id="PDUU01000032">
    <property type="protein sequence ID" value="PHN96182.1"/>
    <property type="molecule type" value="Genomic_DNA"/>
</dbReference>